<dbReference type="Proteomes" id="UP000015729">
    <property type="component" value="Unassembled WGS sequence"/>
</dbReference>
<name>S6V1J4_PSESF</name>
<evidence type="ECO:0000259" key="3">
    <source>
        <dbReference type="Pfam" id="PF02784"/>
    </source>
</evidence>
<evidence type="ECO:0000256" key="1">
    <source>
        <dbReference type="ARBA" id="ARBA00001933"/>
    </source>
</evidence>
<sequence length="124" mass="13455">MHKLPETVLGAIHEARALESDPLAAFFYDLDALQQHVSEVMAALPSGVELYYAIKANSEALMLETLAPLVSGFEISSGGEIERVMACPTRKPYVFSGPGKLDSDLRSALLNKVEAVHLESLNEI</sequence>
<dbReference type="AlphaFoldDB" id="S6V1J4"/>
<dbReference type="SUPFAM" id="SSF51419">
    <property type="entry name" value="PLP-binding barrel"/>
    <property type="match status" value="1"/>
</dbReference>
<dbReference type="InterPro" id="IPR002433">
    <property type="entry name" value="Orn_de-COase"/>
</dbReference>
<dbReference type="GO" id="GO:0009089">
    <property type="term" value="P:lysine biosynthetic process via diaminopimelate"/>
    <property type="evidence" value="ECO:0007669"/>
    <property type="project" value="TreeGrafter"/>
</dbReference>
<accession>S6V1J4</accession>
<dbReference type="PRINTS" id="PR01182">
    <property type="entry name" value="ORNDCRBXLASE"/>
</dbReference>
<gene>
    <name evidence="4" type="ORF">A244_19971</name>
</gene>
<dbReference type="InterPro" id="IPR029066">
    <property type="entry name" value="PLP-binding_barrel"/>
</dbReference>
<proteinExistence type="predicted"/>
<evidence type="ECO:0000313" key="5">
    <source>
        <dbReference type="Proteomes" id="UP000015729"/>
    </source>
</evidence>
<dbReference type="Pfam" id="PF02784">
    <property type="entry name" value="Orn_Arg_deC_N"/>
    <property type="match status" value="1"/>
</dbReference>
<feature type="domain" description="Orn/DAP/Arg decarboxylase 2 N-terminal" evidence="3">
    <location>
        <begin position="32"/>
        <end position="124"/>
    </location>
</feature>
<dbReference type="PANTHER" id="PTHR43727">
    <property type="entry name" value="DIAMINOPIMELATE DECARBOXYLASE"/>
    <property type="match status" value="1"/>
</dbReference>
<evidence type="ECO:0000256" key="2">
    <source>
        <dbReference type="ARBA" id="ARBA00022898"/>
    </source>
</evidence>
<dbReference type="PANTHER" id="PTHR43727:SF2">
    <property type="entry name" value="GROUP IV DECARBOXYLASE"/>
    <property type="match status" value="1"/>
</dbReference>
<keyword evidence="2" id="KW-0663">Pyridoxal phosphate</keyword>
<protein>
    <submittedName>
        <fullName evidence="4">Diaminopimelate decarboxylase</fullName>
    </submittedName>
</protein>
<dbReference type="GO" id="GO:0008836">
    <property type="term" value="F:diaminopimelate decarboxylase activity"/>
    <property type="evidence" value="ECO:0007669"/>
    <property type="project" value="TreeGrafter"/>
</dbReference>
<comment type="cofactor">
    <cofactor evidence="1">
        <name>pyridoxal 5'-phosphate</name>
        <dbReference type="ChEBI" id="CHEBI:597326"/>
    </cofactor>
</comment>
<organism evidence="4 5">
    <name type="scientific">Pseudomonas syringae pv. actinidiae ICMP 18807</name>
    <dbReference type="NCBI Taxonomy" id="1194404"/>
    <lineage>
        <taxon>Bacteria</taxon>
        <taxon>Pseudomonadati</taxon>
        <taxon>Pseudomonadota</taxon>
        <taxon>Gammaproteobacteria</taxon>
        <taxon>Pseudomonadales</taxon>
        <taxon>Pseudomonadaceae</taxon>
        <taxon>Pseudomonas</taxon>
        <taxon>Pseudomonas syringae</taxon>
    </lineage>
</organism>
<dbReference type="Gene3D" id="3.20.20.10">
    <property type="entry name" value="Alanine racemase"/>
    <property type="match status" value="1"/>
</dbReference>
<feature type="non-terminal residue" evidence="4">
    <location>
        <position position="124"/>
    </location>
</feature>
<comment type="caution">
    <text evidence="4">The sequence shown here is derived from an EMBL/GenBank/DDBJ whole genome shotgun (WGS) entry which is preliminary data.</text>
</comment>
<dbReference type="EMBL" id="AOKG01001385">
    <property type="protein sequence ID" value="EPN48014.1"/>
    <property type="molecule type" value="Genomic_DNA"/>
</dbReference>
<reference evidence="4 5" key="1">
    <citation type="journal article" date="2013" name="PLoS Pathog.">
        <title>Genomic analysis of the Kiwifruit pathogen Pseudomonas syringae pv. actinidiae provides insight into the origins of an emergent plant disease.</title>
        <authorList>
            <person name="McCann H.C."/>
            <person name="Rikkerink E.H."/>
            <person name="Bertels F."/>
            <person name="Fiers M."/>
            <person name="Lu A."/>
            <person name="Rees-George J."/>
            <person name="Andersen M.T."/>
            <person name="Gleave A.P."/>
            <person name="Haubold B."/>
            <person name="Wohlers M.W."/>
            <person name="Guttman D.S."/>
            <person name="Wang P.W."/>
            <person name="Straub C."/>
            <person name="Vanneste J.L."/>
            <person name="Rainey P.B."/>
            <person name="Templeton M.D."/>
        </authorList>
    </citation>
    <scope>NUCLEOTIDE SEQUENCE [LARGE SCALE GENOMIC DNA]</scope>
    <source>
        <strain evidence="4 5">ICMP 18807</strain>
    </source>
</reference>
<dbReference type="GO" id="GO:0006596">
    <property type="term" value="P:polyamine biosynthetic process"/>
    <property type="evidence" value="ECO:0007669"/>
    <property type="project" value="InterPro"/>
</dbReference>
<evidence type="ECO:0000313" key="4">
    <source>
        <dbReference type="EMBL" id="EPN48014.1"/>
    </source>
</evidence>
<dbReference type="InterPro" id="IPR022644">
    <property type="entry name" value="De-COase2_N"/>
</dbReference>